<evidence type="ECO:0000313" key="1">
    <source>
        <dbReference type="EMBL" id="KIR46559.1"/>
    </source>
</evidence>
<sequence>MYLFRNSEQLCETKTSTMAATFKNIKALQPLFDRVLVQRFKPET</sequence>
<dbReference type="HOGENOM" id="CLU_3224531_0_0_1"/>
<name>A0A0D0VJE1_CRYGA</name>
<dbReference type="EMBL" id="KN847983">
    <property type="protein sequence ID" value="KIR46559.1"/>
    <property type="molecule type" value="Genomic_DNA"/>
</dbReference>
<dbReference type="AlphaFoldDB" id="A0A0D0VJE1"/>
<protein>
    <submittedName>
        <fullName evidence="1">Unplaced genomic scaffold supercont1.11, whole genome shotgun sequence</fullName>
    </submittedName>
</protein>
<organism evidence="1">
    <name type="scientific">Cryptococcus bacillisporus CA1280</name>
    <dbReference type="NCBI Taxonomy" id="1296109"/>
    <lineage>
        <taxon>Eukaryota</taxon>
        <taxon>Fungi</taxon>
        <taxon>Dikarya</taxon>
        <taxon>Basidiomycota</taxon>
        <taxon>Agaricomycotina</taxon>
        <taxon>Tremellomycetes</taxon>
        <taxon>Tremellales</taxon>
        <taxon>Cryptococcaceae</taxon>
        <taxon>Cryptococcus</taxon>
        <taxon>Cryptococcus gattii species complex</taxon>
    </lineage>
</organism>
<dbReference type="OrthoDB" id="184876at2759"/>
<accession>A0A0D0VJE1</accession>
<proteinExistence type="predicted"/>
<reference evidence="1" key="1">
    <citation type="submission" date="2015-01" db="EMBL/GenBank/DDBJ databases">
        <title>The Genome Sequence of Cryptococcus gattii CA1280.</title>
        <authorList>
            <consortium name="The Broad Institute Genomics Platform"/>
            <person name="Cuomo C."/>
            <person name="Litvintseva A."/>
            <person name="Chen Y."/>
            <person name="Heitman J."/>
            <person name="Sun S."/>
            <person name="Springer D."/>
            <person name="Dromer F."/>
            <person name="Young S."/>
            <person name="Zeng Q."/>
            <person name="Gargeya S."/>
            <person name="Abouelleil A."/>
            <person name="Alvarado L."/>
            <person name="Chapman S.B."/>
            <person name="Gainer-Dewar J."/>
            <person name="Goldberg J."/>
            <person name="Griggs A."/>
            <person name="Gujja S."/>
            <person name="Hansen M."/>
            <person name="Howarth C."/>
            <person name="Imamovic A."/>
            <person name="Larimer J."/>
            <person name="Murphy C."/>
            <person name="Naylor J."/>
            <person name="Pearson M."/>
            <person name="Priest M."/>
            <person name="Roberts A."/>
            <person name="Saif S."/>
            <person name="Shea T."/>
            <person name="Sykes S."/>
            <person name="Wortman J."/>
            <person name="Nusbaum C."/>
            <person name="Birren B."/>
        </authorList>
    </citation>
    <scope>NUCLEOTIDE SEQUENCE [LARGE SCALE GENOMIC DNA]</scope>
    <source>
        <strain evidence="1">CA1280</strain>
    </source>
</reference>
<gene>
    <name evidence="1" type="ORF">I312_04046</name>
</gene>